<evidence type="ECO:0000256" key="7">
    <source>
        <dbReference type="SAM" id="Phobius"/>
    </source>
</evidence>
<evidence type="ECO:0000256" key="4">
    <source>
        <dbReference type="ARBA" id="ARBA00022982"/>
    </source>
</evidence>
<keyword evidence="3" id="KW-0479">Metal-binding</keyword>
<organism evidence="9 10">
    <name type="scientific">Clostridium grantii DSM 8605</name>
    <dbReference type="NCBI Taxonomy" id="1121316"/>
    <lineage>
        <taxon>Bacteria</taxon>
        <taxon>Bacillati</taxon>
        <taxon>Bacillota</taxon>
        <taxon>Clostridia</taxon>
        <taxon>Eubacteriales</taxon>
        <taxon>Clostridiaceae</taxon>
        <taxon>Clostridium</taxon>
    </lineage>
</organism>
<dbReference type="EMBL" id="FQXM01000012">
    <property type="protein sequence ID" value="SHH76283.1"/>
    <property type="molecule type" value="Genomic_DNA"/>
</dbReference>
<keyword evidence="6" id="KW-0411">Iron-sulfur</keyword>
<keyword evidence="7" id="KW-1133">Transmembrane helix</keyword>
<evidence type="ECO:0000256" key="6">
    <source>
        <dbReference type="ARBA" id="ARBA00023014"/>
    </source>
</evidence>
<dbReference type="GO" id="GO:0005886">
    <property type="term" value="C:plasma membrane"/>
    <property type="evidence" value="ECO:0007669"/>
    <property type="project" value="TreeGrafter"/>
</dbReference>
<feature type="transmembrane region" description="Helical" evidence="7">
    <location>
        <begin position="163"/>
        <end position="186"/>
    </location>
</feature>
<dbReference type="InterPro" id="IPR017896">
    <property type="entry name" value="4Fe4S_Fe-S-bd"/>
</dbReference>
<feature type="domain" description="4Fe-4S ferredoxin-type" evidence="8">
    <location>
        <begin position="210"/>
        <end position="239"/>
    </location>
</feature>
<dbReference type="Pfam" id="PF12801">
    <property type="entry name" value="Fer4_5"/>
    <property type="match status" value="2"/>
</dbReference>
<dbReference type="PROSITE" id="PS51379">
    <property type="entry name" value="4FE4S_FER_2"/>
    <property type="match status" value="2"/>
</dbReference>
<dbReference type="PROSITE" id="PS00198">
    <property type="entry name" value="4FE4S_FER_1"/>
    <property type="match status" value="1"/>
</dbReference>
<evidence type="ECO:0000256" key="1">
    <source>
        <dbReference type="ARBA" id="ARBA00022448"/>
    </source>
</evidence>
<feature type="transmembrane region" description="Helical" evidence="7">
    <location>
        <begin position="7"/>
        <end position="28"/>
    </location>
</feature>
<accession>A0A1M5VMX8</accession>
<dbReference type="RefSeq" id="WP_200801467.1">
    <property type="nucleotide sequence ID" value="NZ_FQXM01000012.1"/>
</dbReference>
<keyword evidence="4" id="KW-0249">Electron transport</keyword>
<dbReference type="InterPro" id="IPR017900">
    <property type="entry name" value="4Fe4S_Fe_S_CS"/>
</dbReference>
<dbReference type="GO" id="GO:0046872">
    <property type="term" value="F:metal ion binding"/>
    <property type="evidence" value="ECO:0007669"/>
    <property type="project" value="UniProtKB-KW"/>
</dbReference>
<evidence type="ECO:0000256" key="5">
    <source>
        <dbReference type="ARBA" id="ARBA00023004"/>
    </source>
</evidence>
<dbReference type="InterPro" id="IPR051684">
    <property type="entry name" value="Electron_Trans/Redox"/>
</dbReference>
<dbReference type="GO" id="GO:0051539">
    <property type="term" value="F:4 iron, 4 sulfur cluster binding"/>
    <property type="evidence" value="ECO:0007669"/>
    <property type="project" value="UniProtKB-KW"/>
</dbReference>
<keyword evidence="7" id="KW-0812">Transmembrane</keyword>
<gene>
    <name evidence="9" type="ORF">SAMN02745207_02350</name>
</gene>
<reference evidence="9 10" key="1">
    <citation type="submission" date="2016-11" db="EMBL/GenBank/DDBJ databases">
        <authorList>
            <person name="Jaros S."/>
            <person name="Januszkiewicz K."/>
            <person name="Wedrychowicz H."/>
        </authorList>
    </citation>
    <scope>NUCLEOTIDE SEQUENCE [LARGE SCALE GENOMIC DNA]</scope>
    <source>
        <strain evidence="9 10">DSM 8605</strain>
    </source>
</reference>
<evidence type="ECO:0000259" key="8">
    <source>
        <dbReference type="PROSITE" id="PS51379"/>
    </source>
</evidence>
<evidence type="ECO:0000313" key="10">
    <source>
        <dbReference type="Proteomes" id="UP000184447"/>
    </source>
</evidence>
<keyword evidence="2" id="KW-0004">4Fe-4S</keyword>
<dbReference type="Proteomes" id="UP000184447">
    <property type="component" value="Unassembled WGS sequence"/>
</dbReference>
<keyword evidence="7" id="KW-0472">Membrane</keyword>
<keyword evidence="5" id="KW-0408">Iron</keyword>
<dbReference type="PANTHER" id="PTHR30176:SF3">
    <property type="entry name" value="FERREDOXIN-TYPE PROTEIN NAPH"/>
    <property type="match status" value="1"/>
</dbReference>
<feature type="transmembrane region" description="Helical" evidence="7">
    <location>
        <begin position="73"/>
        <end position="95"/>
    </location>
</feature>
<evidence type="ECO:0000256" key="2">
    <source>
        <dbReference type="ARBA" id="ARBA00022485"/>
    </source>
</evidence>
<dbReference type="STRING" id="1121316.SAMN02745207_02350"/>
<dbReference type="PANTHER" id="PTHR30176">
    <property type="entry name" value="FERREDOXIN-TYPE PROTEIN NAPH"/>
    <property type="match status" value="1"/>
</dbReference>
<feature type="domain" description="4Fe-4S ferredoxin-type" evidence="8">
    <location>
        <begin position="240"/>
        <end position="269"/>
    </location>
</feature>
<feature type="transmembrane region" description="Helical" evidence="7">
    <location>
        <begin position="130"/>
        <end position="151"/>
    </location>
</feature>
<keyword evidence="1" id="KW-0813">Transport</keyword>
<evidence type="ECO:0000256" key="3">
    <source>
        <dbReference type="ARBA" id="ARBA00022723"/>
    </source>
</evidence>
<proteinExistence type="predicted"/>
<name>A0A1M5VMX8_9CLOT</name>
<sequence>MNKRKKIRLISQIFFFALVGLISLNHYLVETGSTIPFIGSASLHAICPYGGVETFVALIQYGVFVKKIHTSSLVITSIILVLAVIVGPVVCSYMCPLGSIQEWIGRIGKKIFGKRYNTFVPRKVDEILRFARYFVLIFTVYVTTNSLRLLFLEIDPYYALFNFWTGEATIGGIIVLLIILISTLFIERPWCKYACPFGALVGISNLFSIFKIKRNNGTCINCKKCDLVCPMNIQVSATEVVKDHQCIRCGECTSEVLCPIDNTVELRIQSFKEGK</sequence>
<protein>
    <submittedName>
        <fullName evidence="9">4Fe-4S binding domain-containing protein</fullName>
    </submittedName>
</protein>
<dbReference type="SUPFAM" id="SSF54862">
    <property type="entry name" value="4Fe-4S ferredoxins"/>
    <property type="match status" value="1"/>
</dbReference>
<keyword evidence="10" id="KW-1185">Reference proteome</keyword>
<evidence type="ECO:0000313" key="9">
    <source>
        <dbReference type="EMBL" id="SHH76283.1"/>
    </source>
</evidence>
<dbReference type="AlphaFoldDB" id="A0A1M5VMX8"/>